<evidence type="ECO:0000256" key="6">
    <source>
        <dbReference type="PROSITE-ProRule" id="PRU00103"/>
    </source>
</evidence>
<dbReference type="Proteomes" id="UP001218218">
    <property type="component" value="Unassembled WGS sequence"/>
</dbReference>
<keyword evidence="5" id="KW-0653">Protein transport</keyword>
<keyword evidence="4" id="KW-0677">Repeat</keyword>
<keyword evidence="3" id="KW-0963">Cytoplasm</keyword>
<evidence type="ECO:0000256" key="1">
    <source>
        <dbReference type="ARBA" id="ARBA00004496"/>
    </source>
</evidence>
<evidence type="ECO:0000256" key="4">
    <source>
        <dbReference type="ARBA" id="ARBA00022737"/>
    </source>
</evidence>
<dbReference type="InterPro" id="IPR040122">
    <property type="entry name" value="Importin_beta"/>
</dbReference>
<keyword evidence="2" id="KW-0813">Transport</keyword>
<evidence type="ECO:0000256" key="5">
    <source>
        <dbReference type="ARBA" id="ARBA00022927"/>
    </source>
</evidence>
<dbReference type="InterPro" id="IPR021133">
    <property type="entry name" value="HEAT_type_2"/>
</dbReference>
<evidence type="ECO:0000313" key="7">
    <source>
        <dbReference type="EMBL" id="KAJ7348466.1"/>
    </source>
</evidence>
<gene>
    <name evidence="7" type="ORF">DFH08DRAFT_1000342</name>
</gene>
<dbReference type="EMBL" id="JARIHO010000017">
    <property type="protein sequence ID" value="KAJ7348466.1"/>
    <property type="molecule type" value="Genomic_DNA"/>
</dbReference>
<dbReference type="Gene3D" id="1.25.10.10">
    <property type="entry name" value="Leucine-rich Repeat Variant"/>
    <property type="match status" value="1"/>
</dbReference>
<evidence type="ECO:0000313" key="8">
    <source>
        <dbReference type="Proteomes" id="UP001218218"/>
    </source>
</evidence>
<comment type="caution">
    <text evidence="7">The sequence shown here is derived from an EMBL/GenBank/DDBJ whole genome shotgun (WGS) entry which is preliminary data.</text>
</comment>
<accession>A0AAD7A383</accession>
<dbReference type="InterPro" id="IPR016024">
    <property type="entry name" value="ARM-type_fold"/>
</dbReference>
<feature type="repeat" description="HEAT" evidence="6">
    <location>
        <begin position="143"/>
        <end position="178"/>
    </location>
</feature>
<protein>
    <submittedName>
        <fullName evidence="7">Armadillo-type protein</fullName>
    </submittedName>
</protein>
<evidence type="ECO:0000256" key="3">
    <source>
        <dbReference type="ARBA" id="ARBA00022490"/>
    </source>
</evidence>
<evidence type="ECO:0000256" key="2">
    <source>
        <dbReference type="ARBA" id="ARBA00022448"/>
    </source>
</evidence>
<dbReference type="AlphaFoldDB" id="A0AAD7A383"/>
<dbReference type="GO" id="GO:0005737">
    <property type="term" value="C:cytoplasm"/>
    <property type="evidence" value="ECO:0007669"/>
    <property type="project" value="UniProtKB-SubCell"/>
</dbReference>
<dbReference type="PANTHER" id="PTHR10527">
    <property type="entry name" value="IMPORTIN BETA"/>
    <property type="match status" value="1"/>
</dbReference>
<sequence>MKHPDERVALQAVKFWLTVCKEEVNLAIEAQEVSTRVRGITRDGVQTFRRIALHEIVPVLLLLLTKQEDLADKDEWNVSIAAGTCLSLLASAVQDAIVPAVIPFIKAHIKSTNWHHREAAVMTFGSILEGPDPIVLIPLTTQALPLLIDMMTDTNADVKDTVAWTLGRISRPLNPTCICMLWSLRSSGV</sequence>
<proteinExistence type="predicted"/>
<dbReference type="Pfam" id="PF13513">
    <property type="entry name" value="HEAT_EZ"/>
    <property type="match status" value="1"/>
</dbReference>
<dbReference type="GO" id="GO:0006606">
    <property type="term" value="P:protein import into nucleus"/>
    <property type="evidence" value="ECO:0007669"/>
    <property type="project" value="InterPro"/>
</dbReference>
<dbReference type="PROSITE" id="PS50077">
    <property type="entry name" value="HEAT_REPEAT"/>
    <property type="match status" value="1"/>
</dbReference>
<keyword evidence="8" id="KW-1185">Reference proteome</keyword>
<comment type="subcellular location">
    <subcellularLocation>
        <location evidence="1">Cytoplasm</location>
    </subcellularLocation>
</comment>
<name>A0AAD7A383_9AGAR</name>
<reference evidence="7" key="1">
    <citation type="submission" date="2023-03" db="EMBL/GenBank/DDBJ databases">
        <title>Massive genome expansion in bonnet fungi (Mycena s.s.) driven by repeated elements and novel gene families across ecological guilds.</title>
        <authorList>
            <consortium name="Lawrence Berkeley National Laboratory"/>
            <person name="Harder C.B."/>
            <person name="Miyauchi S."/>
            <person name="Viragh M."/>
            <person name="Kuo A."/>
            <person name="Thoen E."/>
            <person name="Andreopoulos B."/>
            <person name="Lu D."/>
            <person name="Skrede I."/>
            <person name="Drula E."/>
            <person name="Henrissat B."/>
            <person name="Morin E."/>
            <person name="Kohler A."/>
            <person name="Barry K."/>
            <person name="LaButti K."/>
            <person name="Morin E."/>
            <person name="Salamov A."/>
            <person name="Lipzen A."/>
            <person name="Mereny Z."/>
            <person name="Hegedus B."/>
            <person name="Baldrian P."/>
            <person name="Stursova M."/>
            <person name="Weitz H."/>
            <person name="Taylor A."/>
            <person name="Grigoriev I.V."/>
            <person name="Nagy L.G."/>
            <person name="Martin F."/>
            <person name="Kauserud H."/>
        </authorList>
    </citation>
    <scope>NUCLEOTIDE SEQUENCE</scope>
    <source>
        <strain evidence="7">CBHHK002</strain>
    </source>
</reference>
<dbReference type="SUPFAM" id="SSF48371">
    <property type="entry name" value="ARM repeat"/>
    <property type="match status" value="1"/>
</dbReference>
<dbReference type="InterPro" id="IPR011989">
    <property type="entry name" value="ARM-like"/>
</dbReference>
<organism evidence="7 8">
    <name type="scientific">Mycena albidolilacea</name>
    <dbReference type="NCBI Taxonomy" id="1033008"/>
    <lineage>
        <taxon>Eukaryota</taxon>
        <taxon>Fungi</taxon>
        <taxon>Dikarya</taxon>
        <taxon>Basidiomycota</taxon>
        <taxon>Agaricomycotina</taxon>
        <taxon>Agaricomycetes</taxon>
        <taxon>Agaricomycetidae</taxon>
        <taxon>Agaricales</taxon>
        <taxon>Marasmiineae</taxon>
        <taxon>Mycenaceae</taxon>
        <taxon>Mycena</taxon>
    </lineage>
</organism>